<dbReference type="GO" id="GO:0016491">
    <property type="term" value="F:oxidoreductase activity"/>
    <property type="evidence" value="ECO:0007669"/>
    <property type="project" value="UniProtKB-KW"/>
</dbReference>
<dbReference type="eggNOG" id="KOG0538">
    <property type="taxonomic scope" value="Eukaryota"/>
</dbReference>
<dbReference type="STRING" id="1128400.I2G5H9"/>
<protein>
    <submittedName>
        <fullName evidence="6">Related to CYB2-L-lactate dehydrogenase (Cytochrome b2)</fullName>
    </submittedName>
</protein>
<gene>
    <name evidence="6" type="ORF">UHOR_01852</name>
</gene>
<keyword evidence="7" id="KW-1185">Reference proteome</keyword>
<evidence type="ECO:0000256" key="1">
    <source>
        <dbReference type="ARBA" id="ARBA00001917"/>
    </source>
</evidence>
<evidence type="ECO:0000256" key="2">
    <source>
        <dbReference type="ARBA" id="ARBA00022630"/>
    </source>
</evidence>
<keyword evidence="4" id="KW-0560">Oxidoreductase</keyword>
<dbReference type="PANTHER" id="PTHR10578:SF107">
    <property type="entry name" value="2-HYDROXYACID OXIDASE 1"/>
    <property type="match status" value="1"/>
</dbReference>
<dbReference type="InterPro" id="IPR000262">
    <property type="entry name" value="FMN-dep_DH"/>
</dbReference>
<evidence type="ECO:0000259" key="5">
    <source>
        <dbReference type="PROSITE" id="PS51349"/>
    </source>
</evidence>
<comment type="caution">
    <text evidence="6">The sequence shown here is derived from an EMBL/GenBank/DDBJ whole genome shotgun (WGS) entry which is preliminary data.</text>
</comment>
<dbReference type="OrthoDB" id="25826at2759"/>
<sequence length="245" mass="27369">MSQISAEQIRRHSSPSDAWLVVEGGLPQHSYKGRLDLRTKNGHTQDDEVHKRLLSDSHTKVLEAQQRQSGKVASARRRLPRLKDLTNLDDMEIAALIVLPPLASAFYACGSDTEASLQANRLAFSRYYFNPRVLRRVDTVDTSVTLFGKPYPLPIMGSAVGNTHMAGPDCDWHLTNGLAQCKLPHMVSTFDLQKRAKSENIFADHFLQLYVQRDHATSTKLVRQAVKEGAHAVFVTVDVAQIANR</sequence>
<dbReference type="OMA" id="DMETVAC"/>
<dbReference type="SUPFAM" id="SSF51395">
    <property type="entry name" value="FMN-linked oxidoreductases"/>
    <property type="match status" value="1"/>
</dbReference>
<comment type="cofactor">
    <cofactor evidence="1">
        <name>FMN</name>
        <dbReference type="ChEBI" id="CHEBI:58210"/>
    </cofactor>
</comment>
<proteinExistence type="predicted"/>
<dbReference type="PROSITE" id="PS51349">
    <property type="entry name" value="FMN_HYDROXY_ACID_DH_2"/>
    <property type="match status" value="1"/>
</dbReference>
<organism evidence="6 7">
    <name type="scientific">Ustilago hordei</name>
    <name type="common">Barley covered smut fungus</name>
    <dbReference type="NCBI Taxonomy" id="120017"/>
    <lineage>
        <taxon>Eukaryota</taxon>
        <taxon>Fungi</taxon>
        <taxon>Dikarya</taxon>
        <taxon>Basidiomycota</taxon>
        <taxon>Ustilaginomycotina</taxon>
        <taxon>Ustilaginomycetes</taxon>
        <taxon>Ustilaginales</taxon>
        <taxon>Ustilaginaceae</taxon>
        <taxon>Ustilago</taxon>
    </lineage>
</organism>
<evidence type="ECO:0000256" key="3">
    <source>
        <dbReference type="ARBA" id="ARBA00022643"/>
    </source>
</evidence>
<evidence type="ECO:0000256" key="4">
    <source>
        <dbReference type="ARBA" id="ARBA00023002"/>
    </source>
</evidence>
<accession>I2G5H9</accession>
<evidence type="ECO:0000313" key="7">
    <source>
        <dbReference type="Proteomes" id="UP000006174"/>
    </source>
</evidence>
<name>I2G5H9_USTHO</name>
<keyword evidence="3" id="KW-0288">FMN</keyword>
<dbReference type="PANTHER" id="PTHR10578">
    <property type="entry name" value="S -2-HYDROXY-ACID OXIDASE-RELATED"/>
    <property type="match status" value="1"/>
</dbReference>
<dbReference type="Pfam" id="PF01070">
    <property type="entry name" value="FMN_dh"/>
    <property type="match status" value="1"/>
</dbReference>
<dbReference type="EMBL" id="CAGI01000192">
    <property type="protein sequence ID" value="CCF54422.1"/>
    <property type="molecule type" value="Genomic_DNA"/>
</dbReference>
<evidence type="ECO:0000313" key="6">
    <source>
        <dbReference type="EMBL" id="CCF54422.1"/>
    </source>
</evidence>
<dbReference type="AlphaFoldDB" id="I2G5H9"/>
<dbReference type="Gene3D" id="3.20.20.70">
    <property type="entry name" value="Aldolase class I"/>
    <property type="match status" value="1"/>
</dbReference>
<dbReference type="Proteomes" id="UP000006174">
    <property type="component" value="Unassembled WGS sequence"/>
</dbReference>
<dbReference type="InterPro" id="IPR037396">
    <property type="entry name" value="FMN_HAD"/>
</dbReference>
<dbReference type="HOGENOM" id="CLU_1134273_0_0_1"/>
<feature type="domain" description="FMN hydroxy acid dehydrogenase" evidence="5">
    <location>
        <begin position="80"/>
        <end position="245"/>
    </location>
</feature>
<dbReference type="InterPro" id="IPR013785">
    <property type="entry name" value="Aldolase_TIM"/>
</dbReference>
<keyword evidence="2" id="KW-0285">Flavoprotein</keyword>
<reference evidence="6 7" key="1">
    <citation type="journal article" date="2012" name="Plant Cell">
        <title>Genome comparison of barley and maize smut fungi reveals targeted loss of RNA silencing components and species-specific presence of transposable elements.</title>
        <authorList>
            <person name="Laurie J.D."/>
            <person name="Ali S."/>
            <person name="Linning R."/>
            <person name="Mannhaupt G."/>
            <person name="Wong P."/>
            <person name="Gueldener U."/>
            <person name="Muensterkoetter M."/>
            <person name="Moore R."/>
            <person name="Kahmann R."/>
            <person name="Bakkeren G."/>
            <person name="Schirawski J."/>
        </authorList>
    </citation>
    <scope>NUCLEOTIDE SEQUENCE [LARGE SCALE GENOMIC DNA]</scope>
    <source>
        <strain evidence="7">Uh4875-4</strain>
    </source>
</reference>